<accession>A0ACC0PEA8</accession>
<reference evidence="1" key="1">
    <citation type="submission" date="2022-02" db="EMBL/GenBank/DDBJ databases">
        <title>Plant Genome Project.</title>
        <authorList>
            <person name="Zhang R.-G."/>
        </authorList>
    </citation>
    <scope>NUCLEOTIDE SEQUENCE</scope>
    <source>
        <strain evidence="1">AT1</strain>
    </source>
</reference>
<proteinExistence type="predicted"/>
<evidence type="ECO:0000313" key="1">
    <source>
        <dbReference type="EMBL" id="KAI8563394.1"/>
    </source>
</evidence>
<name>A0ACC0PEA8_RHOML</name>
<protein>
    <submittedName>
        <fullName evidence="1">Uncharacterized protein</fullName>
    </submittedName>
</protein>
<keyword evidence="2" id="KW-1185">Reference proteome</keyword>
<dbReference type="Proteomes" id="UP001062846">
    <property type="component" value="Chromosome 3"/>
</dbReference>
<sequence>MDRSWIDLPNRMSAEYIAGIDQFLTFAYSQRHESLVICCPCRSCGNRYNLARVVVREHLISNGFLRNYKNWVYHGESYVPLHGSQEKESVLDSDIRDDMVGMVRDAIGIPYVNSDEQDAHNLDTGPNEETKAYFKLLENADPNIALRVPDFVDPDQWKELVEYWQIEEVATEYNRQVELLSEDERTIEARDRIFHSIVGKDNHGYCRTYGGGVPRSSVYKKDSGPSQTINPSSMAEIEQRIEARLTERFTSQFEKLQYHMFEYMESRGSEAIQFPDTASGHRTARDQSIGGDTPTLERGHRTPTRSPGPIEQFGQEVYLQTSRIPKCDVGEGLLISSDPDIQIDGERLGEGYCKVYVGKAIIPHILLERPRPGVDTVGDALGRYVAWNICDVIEKEMDDY</sequence>
<organism evidence="1 2">
    <name type="scientific">Rhododendron molle</name>
    <name type="common">Chinese azalea</name>
    <name type="synonym">Azalea mollis</name>
    <dbReference type="NCBI Taxonomy" id="49168"/>
    <lineage>
        <taxon>Eukaryota</taxon>
        <taxon>Viridiplantae</taxon>
        <taxon>Streptophyta</taxon>
        <taxon>Embryophyta</taxon>
        <taxon>Tracheophyta</taxon>
        <taxon>Spermatophyta</taxon>
        <taxon>Magnoliopsida</taxon>
        <taxon>eudicotyledons</taxon>
        <taxon>Gunneridae</taxon>
        <taxon>Pentapetalae</taxon>
        <taxon>asterids</taxon>
        <taxon>Ericales</taxon>
        <taxon>Ericaceae</taxon>
        <taxon>Ericoideae</taxon>
        <taxon>Rhodoreae</taxon>
        <taxon>Rhododendron</taxon>
    </lineage>
</organism>
<gene>
    <name evidence="1" type="ORF">RHMOL_Rhmol03G0108600</name>
</gene>
<comment type="caution">
    <text evidence="1">The sequence shown here is derived from an EMBL/GenBank/DDBJ whole genome shotgun (WGS) entry which is preliminary data.</text>
</comment>
<dbReference type="EMBL" id="CM046390">
    <property type="protein sequence ID" value="KAI8563394.1"/>
    <property type="molecule type" value="Genomic_DNA"/>
</dbReference>
<evidence type="ECO:0000313" key="2">
    <source>
        <dbReference type="Proteomes" id="UP001062846"/>
    </source>
</evidence>